<comment type="caution">
    <text evidence="1">The sequence shown here is derived from an EMBL/GenBank/DDBJ whole genome shotgun (WGS) entry which is preliminary data.</text>
</comment>
<gene>
    <name evidence="1" type="ORF">FA046_09725</name>
</gene>
<accession>A0A4U1BYI5</accession>
<keyword evidence="2" id="KW-1185">Reference proteome</keyword>
<dbReference type="EMBL" id="SWBP01000003">
    <property type="protein sequence ID" value="TKB97639.1"/>
    <property type="molecule type" value="Genomic_DNA"/>
</dbReference>
<protein>
    <submittedName>
        <fullName evidence="1">Uncharacterized protein</fullName>
    </submittedName>
</protein>
<dbReference type="RefSeq" id="WP_136826214.1">
    <property type="nucleotide sequence ID" value="NZ_SWBP01000003.1"/>
</dbReference>
<name>A0A4U1BYI5_9SPHI</name>
<proteinExistence type="predicted"/>
<organism evidence="1 2">
    <name type="scientific">Pedobacter cryophilus</name>
    <dbReference type="NCBI Taxonomy" id="2571271"/>
    <lineage>
        <taxon>Bacteria</taxon>
        <taxon>Pseudomonadati</taxon>
        <taxon>Bacteroidota</taxon>
        <taxon>Sphingobacteriia</taxon>
        <taxon>Sphingobacteriales</taxon>
        <taxon>Sphingobacteriaceae</taxon>
        <taxon>Pedobacter</taxon>
    </lineage>
</organism>
<dbReference type="OrthoDB" id="8418771at2"/>
<sequence>MSYLTLNDAVFDLRKRGYRLNFYYYEDNIICFPLELVVPIDNVNIDEVHTIPVSDENEKKSVLYAISIKEGQHGILFDCSGEVNLQSTVDSEDNHHQENH</sequence>
<evidence type="ECO:0000313" key="1">
    <source>
        <dbReference type="EMBL" id="TKB97639.1"/>
    </source>
</evidence>
<dbReference type="Proteomes" id="UP000308181">
    <property type="component" value="Unassembled WGS sequence"/>
</dbReference>
<reference evidence="1 2" key="1">
    <citation type="submission" date="2019-04" db="EMBL/GenBank/DDBJ databases">
        <title>Pedobacter sp. AR-3-17 sp. nov., isolated from Arctic soil.</title>
        <authorList>
            <person name="Dahal R.H."/>
            <person name="Kim D.-U."/>
        </authorList>
    </citation>
    <scope>NUCLEOTIDE SEQUENCE [LARGE SCALE GENOMIC DNA]</scope>
    <source>
        <strain evidence="1 2">AR-3-17</strain>
    </source>
</reference>
<dbReference type="AlphaFoldDB" id="A0A4U1BYI5"/>
<evidence type="ECO:0000313" key="2">
    <source>
        <dbReference type="Proteomes" id="UP000308181"/>
    </source>
</evidence>